<evidence type="ECO:0000259" key="6">
    <source>
        <dbReference type="Pfam" id="PF13860"/>
    </source>
</evidence>
<reference evidence="7 8" key="2">
    <citation type="submission" date="2019-05" db="EMBL/GenBank/DDBJ databases">
        <authorList>
            <person name="Suflita J.M."/>
            <person name="Marks C.R."/>
        </authorList>
    </citation>
    <scope>NUCLEOTIDE SEQUENCE [LARGE SCALE GENOMIC DNA]</scope>
    <source>
        <strain evidence="7 8">ALDC</strain>
    </source>
</reference>
<dbReference type="GO" id="GO:0044781">
    <property type="term" value="P:bacterial-type flagellum organization"/>
    <property type="evidence" value="ECO:0007669"/>
    <property type="project" value="UniProtKB-UniRule"/>
</dbReference>
<gene>
    <name evidence="7" type="ORF">FDQ92_11330</name>
</gene>
<proteinExistence type="inferred from homology"/>
<keyword evidence="8" id="KW-1185">Reference proteome</keyword>
<evidence type="ECO:0000256" key="3">
    <source>
        <dbReference type="ARBA" id="ARBA00022795"/>
    </source>
</evidence>
<dbReference type="Gene3D" id="2.60.40.4070">
    <property type="match status" value="1"/>
</dbReference>
<dbReference type="Proteomes" id="UP000298602">
    <property type="component" value="Chromosome"/>
</dbReference>
<dbReference type="KEGG" id="dax:FDQ92_11330"/>
<dbReference type="OrthoDB" id="9785233at2"/>
<accession>A0A4V1ERT0</accession>
<dbReference type="EMBL" id="CP040098">
    <property type="protein sequence ID" value="QCQ22711.1"/>
    <property type="molecule type" value="Genomic_DNA"/>
</dbReference>
<organism evidence="7 8">
    <name type="scientific">Desulfoglaeba alkanexedens ALDC</name>
    <dbReference type="NCBI Taxonomy" id="980445"/>
    <lineage>
        <taxon>Bacteria</taxon>
        <taxon>Pseudomonadati</taxon>
        <taxon>Thermodesulfobacteriota</taxon>
        <taxon>Syntrophobacteria</taxon>
        <taxon>Syntrophobacterales</taxon>
        <taxon>Syntrophobacteraceae</taxon>
        <taxon>Desulfoglaeba</taxon>
    </lineage>
</organism>
<name>A0A4V1ERT0_9BACT</name>
<evidence type="ECO:0000256" key="2">
    <source>
        <dbReference type="ARBA" id="ARBA00016013"/>
    </source>
</evidence>
<feature type="domain" description="FlgD/Vpr Ig-like" evidence="6">
    <location>
        <begin position="132"/>
        <end position="203"/>
    </location>
</feature>
<keyword evidence="3 5" id="KW-1005">Bacterial flagellum biogenesis</keyword>
<comment type="function">
    <text evidence="4 5">Required for flagellar hook formation. May act as a scaffolding protein.</text>
</comment>
<evidence type="ECO:0000256" key="1">
    <source>
        <dbReference type="ARBA" id="ARBA00010577"/>
    </source>
</evidence>
<dbReference type="AlphaFoldDB" id="A0A4V1ERT0"/>
<evidence type="ECO:0000313" key="7">
    <source>
        <dbReference type="EMBL" id="QCQ22711.1"/>
    </source>
</evidence>
<comment type="similarity">
    <text evidence="1 5">Belongs to the FlgD family.</text>
</comment>
<protein>
    <recommendedName>
        <fullName evidence="2 5">Basal-body rod modification protein FlgD</fullName>
    </recommendedName>
</protein>
<evidence type="ECO:0000256" key="4">
    <source>
        <dbReference type="ARBA" id="ARBA00024746"/>
    </source>
</evidence>
<dbReference type="InterPro" id="IPR025965">
    <property type="entry name" value="FlgD/Vpr_Ig-like"/>
</dbReference>
<reference evidence="7 8" key="1">
    <citation type="submission" date="2019-05" db="EMBL/GenBank/DDBJ databases">
        <title>The Complete Genome Sequence of the n-alkane-degrading Desulfoglaeba alkanexedens ALDC reveals multiple alkylsuccinate synthase gene clusters.</title>
        <authorList>
            <person name="Callaghan A.V."/>
            <person name="Davidova I.A."/>
            <person name="Duncan K.E."/>
            <person name="Morris B."/>
            <person name="McInerney M.J."/>
        </authorList>
    </citation>
    <scope>NUCLEOTIDE SEQUENCE [LARGE SCALE GENOMIC DNA]</scope>
    <source>
        <strain evidence="7 8">ALDC</strain>
    </source>
</reference>
<sequence length="263" mass="28428">MTGRPSVWWHDHPRFEAIFYEDAVMNVNSYQPSYTLPAAQGPVPSDGPKKTIADMGSFLLMFTTQLQHQDPTNPMESHEMAAQLAQFSTVEQLTQINGTLQTQQNYLSSINNTQLLTLIGKHVTAADDRVRVNGGEVSQGGFRLEAPAEVTVSIQDADGRVVRTLDMGVLEAGEHALAWDGTDSKGKTVTDGVYTFQVEATGAQGQPLEATTTVSDSVYGFNMEEGQSYLVLGDADGLKVPIGALLHIRDTTPEPTPTEGTSL</sequence>
<dbReference type="Pfam" id="PF03963">
    <property type="entry name" value="FlgD"/>
    <property type="match status" value="1"/>
</dbReference>
<evidence type="ECO:0000313" key="8">
    <source>
        <dbReference type="Proteomes" id="UP000298602"/>
    </source>
</evidence>
<dbReference type="Gene3D" id="2.30.30.910">
    <property type="match status" value="1"/>
</dbReference>
<evidence type="ECO:0000256" key="5">
    <source>
        <dbReference type="RuleBase" id="RU362076"/>
    </source>
</evidence>
<dbReference type="Pfam" id="PF13860">
    <property type="entry name" value="FlgD_ig"/>
    <property type="match status" value="1"/>
</dbReference>
<dbReference type="InterPro" id="IPR005648">
    <property type="entry name" value="FlgD"/>
</dbReference>